<dbReference type="HOGENOM" id="CLU_006904_4_0_1"/>
<dbReference type="VEuPathDB" id="VectorBase:AAEL005950"/>
<evidence type="ECO:0000256" key="1">
    <source>
        <dbReference type="ARBA" id="ARBA00004141"/>
    </source>
</evidence>
<evidence type="ECO:0000256" key="4">
    <source>
        <dbReference type="ARBA" id="ARBA00022737"/>
    </source>
</evidence>
<feature type="transmembrane region" description="Helical" evidence="9">
    <location>
        <begin position="408"/>
        <end position="432"/>
    </location>
</feature>
<evidence type="ECO:0000256" key="7">
    <source>
        <dbReference type="ARBA" id="ARBA00023136"/>
    </source>
</evidence>
<dbReference type="PANTHER" id="PTHR45720">
    <property type="entry name" value="CHLORIDE CHANNEL PROTEIN 2"/>
    <property type="match status" value="1"/>
</dbReference>
<dbReference type="PRINTS" id="PR00762">
    <property type="entry name" value="CLCHANNEL"/>
</dbReference>
<organism evidence="10 11">
    <name type="scientific">Aedes aegypti</name>
    <name type="common">Yellowfever mosquito</name>
    <name type="synonym">Culex aegypti</name>
    <dbReference type="NCBI Taxonomy" id="7159"/>
    <lineage>
        <taxon>Eukaryota</taxon>
        <taxon>Metazoa</taxon>
        <taxon>Ecdysozoa</taxon>
        <taxon>Arthropoda</taxon>
        <taxon>Hexapoda</taxon>
        <taxon>Insecta</taxon>
        <taxon>Pterygota</taxon>
        <taxon>Neoptera</taxon>
        <taxon>Endopterygota</taxon>
        <taxon>Diptera</taxon>
        <taxon>Nematocera</taxon>
        <taxon>Culicoidea</taxon>
        <taxon>Culicidae</taxon>
        <taxon>Culicinae</taxon>
        <taxon>Aedini</taxon>
        <taxon>Aedes</taxon>
        <taxon>Stegomyia</taxon>
    </lineage>
</organism>
<proteinExistence type="predicted"/>
<evidence type="ECO:0000256" key="9">
    <source>
        <dbReference type="SAM" id="Phobius"/>
    </source>
</evidence>
<keyword evidence="3 9" id="KW-0812">Transmembrane</keyword>
<feature type="transmembrane region" description="Helical" evidence="9">
    <location>
        <begin position="350"/>
        <end position="369"/>
    </location>
</feature>
<keyword evidence="8" id="KW-0868">Chloride</keyword>
<dbReference type="PANTHER" id="PTHR45720:SF10">
    <property type="entry name" value="CHLORIDE CHANNEL PROTEIN 2"/>
    <property type="match status" value="1"/>
</dbReference>
<keyword evidence="6" id="KW-0406">Ion transport</keyword>
<dbReference type="STRING" id="7159.Q178C6"/>
<keyword evidence="7 9" id="KW-0472">Membrane</keyword>
<feature type="transmembrane region" description="Helical" evidence="9">
    <location>
        <begin position="161"/>
        <end position="185"/>
    </location>
</feature>
<dbReference type="PhylomeDB" id="Q178C6"/>
<dbReference type="Gene3D" id="1.10.3080.10">
    <property type="entry name" value="Clc chloride channel"/>
    <property type="match status" value="1"/>
</dbReference>
<feature type="transmembrane region" description="Helical" evidence="9">
    <location>
        <begin position="15"/>
        <end position="42"/>
    </location>
</feature>
<dbReference type="AlphaFoldDB" id="Q178C6"/>
<dbReference type="GO" id="GO:0005247">
    <property type="term" value="F:voltage-gated chloride channel activity"/>
    <property type="evidence" value="ECO:0007669"/>
    <property type="project" value="TreeGrafter"/>
</dbReference>
<dbReference type="eggNOG" id="KOG0476">
    <property type="taxonomic scope" value="Eukaryota"/>
</dbReference>
<feature type="transmembrane region" description="Helical" evidence="9">
    <location>
        <begin position="438"/>
        <end position="455"/>
    </location>
</feature>
<evidence type="ECO:0000256" key="5">
    <source>
        <dbReference type="ARBA" id="ARBA00022989"/>
    </source>
</evidence>
<protein>
    <submittedName>
        <fullName evidence="10">AAEL005954-PA</fullName>
    </submittedName>
</protein>
<comment type="subcellular location">
    <subcellularLocation>
        <location evidence="1">Membrane</location>
        <topology evidence="1">Multi-pass membrane protein</topology>
    </subcellularLocation>
</comment>
<dbReference type="InterPro" id="IPR046342">
    <property type="entry name" value="CBS_dom_sf"/>
</dbReference>
<dbReference type="InterPro" id="IPR050970">
    <property type="entry name" value="Cl_channel_volt-gated"/>
</dbReference>
<sequence length="626" mass="68987">MKCWSQIQTLLGDQWMLMIILGSSIAVLSFVMDHVVLFLHNCRMKLFNSTPKGLSYLSWISLPVLLVTFASAVVQLISPHAIGSGFAEIRCILRGTTLHGYLDFRTLAAKVAGLVAVLGAGMPLGKEGPFVHIACILSQLYTTSCCLKKSSVECRSRSLDLLAGAAAVGVGACFASPVGGVLLSIEATAANFAIRNYWRGFLGAASGTLLYQLLVVWSSSRQSIEAIYATEFSDDVPYRPLELILFGFIGMLCGLLGALFVYILRVFIQKMKTCTMREYLLRAPLLYPVFVSLIITTLQYPVFMSRLTAGHLDNDEHFAHLFSNFSWAKGNLTAQEASVVHHWESPIKSMTVFFVFLYISSILASTLPVPSGMFIPLFKTGAAFGRIAGETFNMWFHRKFKIAPNPGGYAVVGAAAFSGAVTHTVSTCVIVVEITGQLRYVLPIIVAAMISNIVARRLHASLYDMLTSVKGLEHPPDVASPTETNPAVRMTVKDFMESPTEFVWRGIGFRELSNVLESSPNREVLPVVDDPENRSLLGTVKRMELEKLMANCSMPVDDQVNFQWFPIESIRIQLLVNDSAAAVHQLFQLAKVNFAFVTNQSQLVGFVGENELEKIIEEIQENPIRQ</sequence>
<keyword evidence="5 9" id="KW-1133">Transmembrane helix</keyword>
<dbReference type="OMA" id="ELMAMLF"/>
<dbReference type="Pfam" id="PF00654">
    <property type="entry name" value="Voltage_CLC"/>
    <property type="match status" value="1"/>
</dbReference>
<gene>
    <name evidence="10" type="ORF">AaeL_AAEL005954</name>
</gene>
<name>Q178C6_AEDAE</name>
<dbReference type="InterPro" id="IPR014743">
    <property type="entry name" value="Cl-channel_core"/>
</dbReference>
<reference evidence="10" key="1">
    <citation type="submission" date="2005-10" db="EMBL/GenBank/DDBJ databases">
        <authorList>
            <person name="Loftus B.J."/>
            <person name="Nene V.M."/>
            <person name="Hannick L.I."/>
            <person name="Bidwell S."/>
            <person name="Haas B."/>
            <person name="Amedeo P."/>
            <person name="Orvis J."/>
            <person name="Wortman J.R."/>
            <person name="White O.R."/>
            <person name="Salzberg S."/>
            <person name="Shumway M."/>
            <person name="Koo H."/>
            <person name="Zhao Y."/>
            <person name="Holmes M."/>
            <person name="Miller J."/>
            <person name="Schatz M."/>
            <person name="Pop M."/>
            <person name="Pai G."/>
            <person name="Utterback T."/>
            <person name="Rogers Y.-H."/>
            <person name="Kravitz S."/>
            <person name="Fraser C.M."/>
        </authorList>
    </citation>
    <scope>NUCLEOTIDE SEQUENCE</scope>
    <source>
        <strain evidence="10">Liverpool</strain>
    </source>
</reference>
<feature type="transmembrane region" description="Helical" evidence="9">
    <location>
        <begin position="243"/>
        <end position="264"/>
    </location>
</feature>
<dbReference type="PaxDb" id="7159-AAEL005954-PA"/>
<evidence type="ECO:0000256" key="3">
    <source>
        <dbReference type="ARBA" id="ARBA00022692"/>
    </source>
</evidence>
<evidence type="ECO:0000256" key="8">
    <source>
        <dbReference type="ARBA" id="ARBA00023214"/>
    </source>
</evidence>
<feature type="transmembrane region" description="Helical" evidence="9">
    <location>
        <begin position="285"/>
        <end position="303"/>
    </location>
</feature>
<dbReference type="Proteomes" id="UP000682892">
    <property type="component" value="Chromosome 1"/>
</dbReference>
<feature type="non-terminal residue" evidence="10">
    <location>
        <position position="626"/>
    </location>
</feature>
<reference evidence="10" key="2">
    <citation type="journal article" date="2007" name="Science">
        <title>Genome sequence of Aedes aegypti, a major arbovirus vector.</title>
        <authorList>
            <person name="Nene V."/>
            <person name="Wortman J.R."/>
            <person name="Lawson D."/>
            <person name="Haas B."/>
            <person name="Kodira C."/>
            <person name="Tu Z.J."/>
            <person name="Loftus B."/>
            <person name="Xi Z."/>
            <person name="Megy K."/>
            <person name="Grabherr M."/>
            <person name="Ren Q."/>
            <person name="Zdobnov E.M."/>
            <person name="Lobo N.F."/>
            <person name="Campbell K.S."/>
            <person name="Brown S.E."/>
            <person name="Bonaldo M.F."/>
            <person name="Zhu J."/>
            <person name="Sinkins S.P."/>
            <person name="Hogenkamp D.G."/>
            <person name="Amedeo P."/>
            <person name="Arensburger P."/>
            <person name="Atkinson P.W."/>
            <person name="Bidwell S."/>
            <person name="Biedler J."/>
            <person name="Birney E."/>
            <person name="Bruggner R.V."/>
            <person name="Costas J."/>
            <person name="Coy M.R."/>
            <person name="Crabtree J."/>
            <person name="Crawford M."/>
            <person name="Debruyn B."/>
            <person name="Decaprio D."/>
            <person name="Eiglmeier K."/>
            <person name="Eisenstadt E."/>
            <person name="El-Dorry H."/>
            <person name="Gelbart W.M."/>
            <person name="Gomes S.L."/>
            <person name="Hammond M."/>
            <person name="Hannick L.I."/>
            <person name="Hogan J.R."/>
            <person name="Holmes M.H."/>
            <person name="Jaffe D."/>
            <person name="Johnston J.S."/>
            <person name="Kennedy R.C."/>
            <person name="Koo H."/>
            <person name="Kravitz S."/>
            <person name="Kriventseva E.V."/>
            <person name="Kulp D."/>
            <person name="Labutti K."/>
            <person name="Lee E."/>
            <person name="Li S."/>
            <person name="Lovin D.D."/>
            <person name="Mao C."/>
            <person name="Mauceli E."/>
            <person name="Menck C.F."/>
            <person name="Miller J.R."/>
            <person name="Montgomery P."/>
            <person name="Mori A."/>
            <person name="Nascimento A.L."/>
            <person name="Naveira H.F."/>
            <person name="Nusbaum C."/>
            <person name="O'leary S."/>
            <person name="Orvis J."/>
            <person name="Pertea M."/>
            <person name="Quesneville H."/>
            <person name="Reidenbach K.R."/>
            <person name="Rogers Y.H."/>
            <person name="Roth C.W."/>
            <person name="Schneider J.R."/>
            <person name="Schatz M."/>
            <person name="Shumway M."/>
            <person name="Stanke M."/>
            <person name="Stinson E.O."/>
            <person name="Tubio J.M."/>
            <person name="Vanzee J.P."/>
            <person name="Verjovski-Almeida S."/>
            <person name="Werner D."/>
            <person name="White O."/>
            <person name="Wyder S."/>
            <person name="Zeng Q."/>
            <person name="Zhao Q."/>
            <person name="Zhao Y."/>
            <person name="Hill C.A."/>
            <person name="Raikhel A.S."/>
            <person name="Soares M.B."/>
            <person name="Knudson D.L."/>
            <person name="Lee N.H."/>
            <person name="Galagan J."/>
            <person name="Salzberg S.L."/>
            <person name="Paulsen I.T."/>
            <person name="Dimopoulos G."/>
            <person name="Collins F.H."/>
            <person name="Birren B."/>
            <person name="Fraser-Liggett C.M."/>
            <person name="Severson D.W."/>
        </authorList>
    </citation>
    <scope>NUCLEOTIDE SEQUENCE [LARGE SCALE GENOMIC DNA]</scope>
    <source>
        <strain evidence="10">Liverpool</strain>
    </source>
</reference>
<evidence type="ECO:0000256" key="2">
    <source>
        <dbReference type="ARBA" id="ARBA00022448"/>
    </source>
</evidence>
<feature type="transmembrane region" description="Helical" evidence="9">
    <location>
        <begin position="54"/>
        <end position="77"/>
    </location>
</feature>
<evidence type="ECO:0000313" key="10">
    <source>
        <dbReference type="EMBL" id="EAT42527.1"/>
    </source>
</evidence>
<dbReference type="InterPro" id="IPR001807">
    <property type="entry name" value="ClC"/>
</dbReference>
<keyword evidence="2" id="KW-0813">Transport</keyword>
<feature type="transmembrane region" description="Helical" evidence="9">
    <location>
        <begin position="197"/>
        <end position="217"/>
    </location>
</feature>
<keyword evidence="4" id="KW-0677">Repeat</keyword>
<accession>Q178C6</accession>
<dbReference type="GO" id="GO:0005886">
    <property type="term" value="C:plasma membrane"/>
    <property type="evidence" value="ECO:0007669"/>
    <property type="project" value="TreeGrafter"/>
</dbReference>
<evidence type="ECO:0000313" key="11">
    <source>
        <dbReference type="Proteomes" id="UP000682892"/>
    </source>
</evidence>
<dbReference type="SUPFAM" id="SSF81340">
    <property type="entry name" value="Clc chloride channel"/>
    <property type="match status" value="1"/>
</dbReference>
<dbReference type="SUPFAM" id="SSF54631">
    <property type="entry name" value="CBS-domain pair"/>
    <property type="match status" value="1"/>
</dbReference>
<dbReference type="Gene3D" id="3.10.580.10">
    <property type="entry name" value="CBS-domain"/>
    <property type="match status" value="1"/>
</dbReference>
<evidence type="ECO:0000256" key="6">
    <source>
        <dbReference type="ARBA" id="ARBA00023065"/>
    </source>
</evidence>
<reference evidence="10" key="3">
    <citation type="submission" date="2012-09" db="EMBL/GenBank/DDBJ databases">
        <authorList>
            <consortium name="VectorBase"/>
        </authorList>
    </citation>
    <scope>NUCLEOTIDE SEQUENCE</scope>
    <source>
        <strain evidence="10">Liverpool</strain>
    </source>
</reference>
<dbReference type="EMBL" id="CH477366">
    <property type="protein sequence ID" value="EAT42527.1"/>
    <property type="molecule type" value="Genomic_DNA"/>
</dbReference>